<gene>
    <name evidence="1" type="ORF">MM817_01609</name>
</gene>
<comment type="caution">
    <text evidence="1">The sequence shown here is derived from an EMBL/GenBank/DDBJ whole genome shotgun (WGS) entry which is preliminary data.</text>
</comment>
<evidence type="ECO:0008006" key="3">
    <source>
        <dbReference type="Google" id="ProtNLM"/>
    </source>
</evidence>
<dbReference type="AlphaFoldDB" id="A0A9X1V8X8"/>
<protein>
    <recommendedName>
        <fullName evidence="3">Thioredoxin-like fold domain-containing protein</fullName>
    </recommendedName>
</protein>
<evidence type="ECO:0000313" key="1">
    <source>
        <dbReference type="EMBL" id="MCI0183332.1"/>
    </source>
</evidence>
<organism evidence="1 2">
    <name type="scientific">Sulfoacidibacillus ferrooxidans</name>
    <dbReference type="NCBI Taxonomy" id="2005001"/>
    <lineage>
        <taxon>Bacteria</taxon>
        <taxon>Bacillati</taxon>
        <taxon>Bacillota</taxon>
        <taxon>Bacilli</taxon>
        <taxon>Bacillales</taxon>
        <taxon>Alicyclobacillaceae</taxon>
        <taxon>Sulfoacidibacillus</taxon>
    </lineage>
</organism>
<proteinExistence type="predicted"/>
<sequence length="31" mass="3492">MTSIPAFRIGERIIEGFKPMEILEALASQDK</sequence>
<name>A0A9X1V8X8_9BACL</name>
<dbReference type="EMBL" id="JALBUF010000004">
    <property type="protein sequence ID" value="MCI0183332.1"/>
    <property type="molecule type" value="Genomic_DNA"/>
</dbReference>
<evidence type="ECO:0000313" key="2">
    <source>
        <dbReference type="Proteomes" id="UP001139263"/>
    </source>
</evidence>
<keyword evidence="2" id="KW-1185">Reference proteome</keyword>
<accession>A0A9X1V8X8</accession>
<reference evidence="1" key="1">
    <citation type="submission" date="2022-03" db="EMBL/GenBank/DDBJ databases">
        <title>Draft Genome Sequence of Firmicute Strain S0AB, a Heterotrophic Iron/Sulfur-Oxidizing Extreme Acidophile.</title>
        <authorList>
            <person name="Vergara E."/>
            <person name="Pakostova E."/>
            <person name="Johnson D.B."/>
            <person name="Holmes D.S."/>
        </authorList>
    </citation>
    <scope>NUCLEOTIDE SEQUENCE</scope>
    <source>
        <strain evidence="1">S0AB</strain>
    </source>
</reference>
<dbReference type="Proteomes" id="UP001139263">
    <property type="component" value="Unassembled WGS sequence"/>
</dbReference>